<dbReference type="RefSeq" id="WP_258823885.1">
    <property type="nucleotide sequence ID" value="NZ_JANUHB010000005.1"/>
</dbReference>
<evidence type="ECO:0000256" key="1">
    <source>
        <dbReference type="SAM" id="MobiDB-lite"/>
    </source>
</evidence>
<protein>
    <recommendedName>
        <fullName evidence="5">ABC-2 type transport system permease protein</fullName>
    </recommendedName>
</protein>
<dbReference type="Proteomes" id="UP001206126">
    <property type="component" value="Unassembled WGS sequence"/>
</dbReference>
<gene>
    <name evidence="3" type="ORF">NX774_19200</name>
</gene>
<evidence type="ECO:0008006" key="5">
    <source>
        <dbReference type="Google" id="ProtNLM"/>
    </source>
</evidence>
<dbReference type="EMBL" id="JANUHB010000005">
    <property type="protein sequence ID" value="MCS0810056.1"/>
    <property type="molecule type" value="Genomic_DNA"/>
</dbReference>
<name>A0ABT2DFS3_9BURK</name>
<feature type="transmembrane region" description="Helical" evidence="2">
    <location>
        <begin position="416"/>
        <end position="435"/>
    </location>
</feature>
<feature type="transmembrane region" description="Helical" evidence="2">
    <location>
        <begin position="131"/>
        <end position="158"/>
    </location>
</feature>
<proteinExistence type="predicted"/>
<keyword evidence="2" id="KW-0812">Transmembrane</keyword>
<evidence type="ECO:0000256" key="2">
    <source>
        <dbReference type="SAM" id="Phobius"/>
    </source>
</evidence>
<feature type="transmembrane region" description="Helical" evidence="2">
    <location>
        <begin position="252"/>
        <end position="270"/>
    </location>
</feature>
<feature type="transmembrane region" description="Helical" evidence="2">
    <location>
        <begin position="31"/>
        <end position="49"/>
    </location>
</feature>
<feature type="transmembrane region" description="Helical" evidence="2">
    <location>
        <begin position="105"/>
        <end position="124"/>
    </location>
</feature>
<comment type="caution">
    <text evidence="3">The sequence shown here is derived from an EMBL/GenBank/DDBJ whole genome shotgun (WGS) entry which is preliminary data.</text>
</comment>
<keyword evidence="2" id="KW-1133">Transmembrane helix</keyword>
<feature type="transmembrane region" description="Helical" evidence="2">
    <location>
        <begin position="61"/>
        <end position="85"/>
    </location>
</feature>
<organism evidence="3 4">
    <name type="scientific">Massilia agilis</name>
    <dbReference type="NCBI Taxonomy" id="1811226"/>
    <lineage>
        <taxon>Bacteria</taxon>
        <taxon>Pseudomonadati</taxon>
        <taxon>Pseudomonadota</taxon>
        <taxon>Betaproteobacteria</taxon>
        <taxon>Burkholderiales</taxon>
        <taxon>Oxalobacteraceae</taxon>
        <taxon>Telluria group</taxon>
        <taxon>Massilia</taxon>
    </lineage>
</organism>
<keyword evidence="2" id="KW-0472">Membrane</keyword>
<evidence type="ECO:0000313" key="3">
    <source>
        <dbReference type="EMBL" id="MCS0810056.1"/>
    </source>
</evidence>
<feature type="transmembrane region" description="Helical" evidence="2">
    <location>
        <begin position="329"/>
        <end position="350"/>
    </location>
</feature>
<feature type="transmembrane region" description="Helical" evidence="2">
    <location>
        <begin position="362"/>
        <end position="380"/>
    </location>
</feature>
<reference evidence="3 4" key="1">
    <citation type="submission" date="2022-08" db="EMBL/GenBank/DDBJ databases">
        <title>Reclassification of Massilia species as members of the genera Telluria, Duganella, Pseudoduganella, Mokoshia gen. nov. and Zemynaea gen. nov. using orthogonal and non-orthogonal genome-based approaches.</title>
        <authorList>
            <person name="Bowman J.P."/>
        </authorList>
    </citation>
    <scope>NUCLEOTIDE SEQUENCE [LARGE SCALE GENOMIC DNA]</scope>
    <source>
        <strain evidence="3 4">JCM 31605</strain>
    </source>
</reference>
<feature type="region of interest" description="Disordered" evidence="1">
    <location>
        <begin position="203"/>
        <end position="227"/>
    </location>
</feature>
<feature type="transmembrane region" description="Helical" evidence="2">
    <location>
        <begin position="392"/>
        <end position="410"/>
    </location>
</feature>
<evidence type="ECO:0000313" key="4">
    <source>
        <dbReference type="Proteomes" id="UP001206126"/>
    </source>
</evidence>
<keyword evidence="4" id="KW-1185">Reference proteome</keyword>
<sequence length="453" mass="48104">MNPATLREDLLACRAIVRQAVLQRRSQGSMWLSWTLAGLTVLFAVLALFKDFASEDARLLCVGVAGVAFSMLAIMWWTLLSGSIAQQYTAFAARLLPRARQRMRAVLLSAGLLLALAEVLLVGLPSGHPVLVFFGAVFMMIEIVLPTSWLAAAPLLFVVADKLVARVPDWWMELLGSPAGAVLGFTVLAFEARAANRRLFGANGSLPPSRTPALAQRDPRPASQARPGSSRAALLVYGLGPTPPWRQCLRSLAFWAMAAIMFGLMMLWGGGLRVQLARALILCVVLVGQFTSVHMIVGTLYESRREQSLIRLSAAAPQASMLNRVLARVLVAQAVWVWIASLAAAVAAFWLTGASWSQTLQAGALCALTPFACGGLLAEYARARAVSRPSGLGRGAATVAGAVLVLVVSFGLAESMVFAAGAALVMLAGSVFALARWRGMLRAPAAFPAGRIG</sequence>
<accession>A0ABT2DFS3</accession>
<feature type="transmembrane region" description="Helical" evidence="2">
    <location>
        <begin position="276"/>
        <end position="301"/>
    </location>
</feature>